<dbReference type="GO" id="GO:0032259">
    <property type="term" value="P:methylation"/>
    <property type="evidence" value="ECO:0007669"/>
    <property type="project" value="UniProtKB-KW"/>
</dbReference>
<reference evidence="1 2" key="1">
    <citation type="submission" date="2019-02" db="EMBL/GenBank/DDBJ databases">
        <title>Deep-cultivation of Planctomycetes and their phenomic and genomic characterization uncovers novel biology.</title>
        <authorList>
            <person name="Wiegand S."/>
            <person name="Jogler M."/>
            <person name="Boedeker C."/>
            <person name="Pinto D."/>
            <person name="Vollmers J."/>
            <person name="Rivas-Marin E."/>
            <person name="Kohn T."/>
            <person name="Peeters S.H."/>
            <person name="Heuer A."/>
            <person name="Rast P."/>
            <person name="Oberbeckmann S."/>
            <person name="Bunk B."/>
            <person name="Jeske O."/>
            <person name="Meyerdierks A."/>
            <person name="Storesund J.E."/>
            <person name="Kallscheuer N."/>
            <person name="Luecker S."/>
            <person name="Lage O.M."/>
            <person name="Pohl T."/>
            <person name="Merkel B.J."/>
            <person name="Hornburger P."/>
            <person name="Mueller R.-W."/>
            <person name="Bruemmer F."/>
            <person name="Labrenz M."/>
            <person name="Spormann A.M."/>
            <person name="Op den Camp H."/>
            <person name="Overmann J."/>
            <person name="Amann R."/>
            <person name="Jetten M.S.M."/>
            <person name="Mascher T."/>
            <person name="Medema M.H."/>
            <person name="Devos D.P."/>
            <person name="Kaster A.-K."/>
            <person name="Ovreas L."/>
            <person name="Rohde M."/>
            <person name="Galperin M.Y."/>
            <person name="Jogler C."/>
        </authorList>
    </citation>
    <scope>NUCLEOTIDE SEQUENCE [LARGE SCALE GENOMIC DNA]</scope>
    <source>
        <strain evidence="1 2">HG15A2</strain>
    </source>
</reference>
<dbReference type="GO" id="GO:0008168">
    <property type="term" value="F:methyltransferase activity"/>
    <property type="evidence" value="ECO:0007669"/>
    <property type="project" value="UniProtKB-KW"/>
</dbReference>
<protein>
    <submittedName>
        <fullName evidence="1">DNA methylase</fullName>
    </submittedName>
</protein>
<keyword evidence="2" id="KW-1185">Reference proteome</keyword>
<dbReference type="Gene3D" id="3.40.50.150">
    <property type="entry name" value="Vaccinia Virus protein VP39"/>
    <property type="match status" value="2"/>
</dbReference>
<organism evidence="1 2">
    <name type="scientific">Adhaeretor mobilis</name>
    <dbReference type="NCBI Taxonomy" id="1930276"/>
    <lineage>
        <taxon>Bacteria</taxon>
        <taxon>Pseudomonadati</taxon>
        <taxon>Planctomycetota</taxon>
        <taxon>Planctomycetia</taxon>
        <taxon>Pirellulales</taxon>
        <taxon>Lacipirellulaceae</taxon>
        <taxon>Adhaeretor</taxon>
    </lineage>
</organism>
<dbReference type="EMBL" id="CP036263">
    <property type="protein sequence ID" value="QDS97682.1"/>
    <property type="molecule type" value="Genomic_DNA"/>
</dbReference>
<gene>
    <name evidence="1" type="ORF">HG15A2_09460</name>
</gene>
<keyword evidence="1" id="KW-0808">Transferase</keyword>
<sequence>MARIKKKTKAQLLQEAIAESVRAGEAVQLDTVDFSDPDRPSTCLEVDFPILPVNRVAAIEGNAGKPVYQMSKWWARRRSSVFRALLLAAATRAPDDPLEAANKIWEAYYGNHQSNERFRQLTVADVFMGGGTTIVEGARLGMRMLGNDLNPVAWLIVKNELSQVASEDVQTLLDDIRAEVRPQLIPFYACDCPRGHKGQWTHSDGEIMPPSFDPLSVPPEDRSQYDYNGPEIIYTFWCKHGPCTATECDHRTPIMTSPVIAVKEISAKAWAQWSCSECQQLFDIEQKQVRMAPASPLIVAEDEAPFATMDEMGNYTCPHCGVAFQDEAAAATGESITLKKAKNKKVSLTLLVHPSWLRGASAQDAVGPYGGRAIDGAEATSRWNHARSKTLSFIEVRGKLPDEITTPDTNETVATGKKGGTIPGKSAFTCQEATCGLDQDILTAIRQTETTGPLAAYAVQGYCSACNEDKQPYGGRFFAEPKADTINAAFAEWQSRGKEELDAWWPKTELPFGFMTHQNNGGIPNHGFTHWWTMFNPRQLLAQSQLLRAITTVGEHDWTVREFLLGGFQQTLRNNNLFCIWNPQRDTPEPMFSNSNYHPKATMVENCVFANLGRGNWQSSSENTLEGLGWCDDPWELVSKAGLATTAPEIAESIGGKSAKTFPNDPVTEGHVLSCRSSSDLNEQGDETVDLVITDPPFGGLLHYSELSDFFHVWLRIPLQERFPDYFSAEYTPKALEAVANRARNPEDPDGFYQQLLTECWRESARILKPSGILAFTFHHSEDEPWVAVLESLFNAGFYLEATYPIRSDETKGEGGKPGTFGSQLIEYDIIHVCRKRTEEPEPISWARLRRTIMRDVRELQDILEQHHGDGLGEADLLVIRRGKALEYFSRHYGKVYVERGREDEFSVRDALLGINQLLDDTDEDSGDTTPVTAELYTRQFLRLFTDKSELSRDQIQKFLRGTGVSRGWFIDRGWCYEEKKVLFLKPPLEWAREWKGKHRSNMSRDFDQAYFLIGASYEESGIRLSDTLQSGSFIPHPAISDLLDWFARHGYDQDVKDAASRARQIYRRWEAEHVAEVSSQKTLFDMDEE</sequence>
<name>A0A517MS19_9BACT</name>
<dbReference type="KEGG" id="amob:HG15A2_09460"/>
<dbReference type="RefSeq" id="WP_218932321.1">
    <property type="nucleotide sequence ID" value="NZ_CP036263.1"/>
</dbReference>
<keyword evidence="1" id="KW-0489">Methyltransferase</keyword>
<accession>A0A517MS19</accession>
<dbReference type="InterPro" id="IPR002052">
    <property type="entry name" value="DNA_methylase_N6_adenine_CS"/>
</dbReference>
<evidence type="ECO:0000313" key="1">
    <source>
        <dbReference type="EMBL" id="QDS97682.1"/>
    </source>
</evidence>
<dbReference type="Proteomes" id="UP000319852">
    <property type="component" value="Chromosome"/>
</dbReference>
<dbReference type="AlphaFoldDB" id="A0A517MS19"/>
<evidence type="ECO:0000313" key="2">
    <source>
        <dbReference type="Proteomes" id="UP000319852"/>
    </source>
</evidence>
<dbReference type="GO" id="GO:0003676">
    <property type="term" value="F:nucleic acid binding"/>
    <property type="evidence" value="ECO:0007669"/>
    <property type="project" value="InterPro"/>
</dbReference>
<dbReference type="SUPFAM" id="SSF53335">
    <property type="entry name" value="S-adenosyl-L-methionine-dependent methyltransferases"/>
    <property type="match status" value="2"/>
</dbReference>
<proteinExistence type="predicted"/>
<dbReference type="InterPro" id="IPR029063">
    <property type="entry name" value="SAM-dependent_MTases_sf"/>
</dbReference>
<dbReference type="PROSITE" id="PS00092">
    <property type="entry name" value="N6_MTASE"/>
    <property type="match status" value="1"/>
</dbReference>